<dbReference type="PANTHER" id="PTHR19818:SF139">
    <property type="entry name" value="PAIR-RULE PROTEIN ODD-PAIRED"/>
    <property type="match status" value="1"/>
</dbReference>
<dbReference type="AlphaFoldDB" id="A0A5K1JTJ8"/>
<keyword evidence="2" id="KW-0677">Repeat</keyword>
<dbReference type="EMBL" id="LR724667">
    <property type="protein sequence ID" value="VWO95276.1"/>
    <property type="molecule type" value="Genomic_DNA"/>
</dbReference>
<gene>
    <name evidence="8" type="primary">I1RCE1</name>
</gene>
<evidence type="ECO:0000256" key="1">
    <source>
        <dbReference type="ARBA" id="ARBA00022723"/>
    </source>
</evidence>
<protein>
    <submittedName>
        <fullName evidence="8">RNB domain-containing protein</fullName>
    </submittedName>
</protein>
<keyword evidence="3 5" id="KW-0863">Zinc-finger</keyword>
<accession>A0A5K1JTJ8</accession>
<feature type="domain" description="C2H2-type" evidence="7">
    <location>
        <begin position="333"/>
        <end position="363"/>
    </location>
</feature>
<dbReference type="Gene3D" id="3.30.160.60">
    <property type="entry name" value="Classic Zinc Finger"/>
    <property type="match status" value="1"/>
</dbReference>
<name>A0A5K1JTJ8_9APHY</name>
<evidence type="ECO:0000259" key="7">
    <source>
        <dbReference type="PROSITE" id="PS50157"/>
    </source>
</evidence>
<dbReference type="InterPro" id="IPR050329">
    <property type="entry name" value="GLI_C2H2-zinc-finger"/>
</dbReference>
<dbReference type="GO" id="GO:0000981">
    <property type="term" value="F:DNA-binding transcription factor activity, RNA polymerase II-specific"/>
    <property type="evidence" value="ECO:0007669"/>
    <property type="project" value="TreeGrafter"/>
</dbReference>
<reference evidence="8" key="1">
    <citation type="submission" date="2019-10" db="EMBL/GenBank/DDBJ databases">
        <authorList>
            <person name="Nor Muhammad N."/>
        </authorList>
    </citation>
    <scope>NUCLEOTIDE SEQUENCE</scope>
</reference>
<feature type="region of interest" description="Disordered" evidence="6">
    <location>
        <begin position="1"/>
        <end position="28"/>
    </location>
</feature>
<dbReference type="PROSITE" id="PS50157">
    <property type="entry name" value="ZINC_FINGER_C2H2_2"/>
    <property type="match status" value="1"/>
</dbReference>
<evidence type="ECO:0000313" key="8">
    <source>
        <dbReference type="EMBL" id="VWO95276.1"/>
    </source>
</evidence>
<evidence type="ECO:0000256" key="3">
    <source>
        <dbReference type="ARBA" id="ARBA00022771"/>
    </source>
</evidence>
<organism evidence="8">
    <name type="scientific">Ganoderma boninense</name>
    <dbReference type="NCBI Taxonomy" id="34458"/>
    <lineage>
        <taxon>Eukaryota</taxon>
        <taxon>Fungi</taxon>
        <taxon>Dikarya</taxon>
        <taxon>Basidiomycota</taxon>
        <taxon>Agaricomycotina</taxon>
        <taxon>Agaricomycetes</taxon>
        <taxon>Polyporales</taxon>
        <taxon>Polyporaceae</taxon>
        <taxon>Ganoderma</taxon>
    </lineage>
</organism>
<feature type="region of interest" description="Disordered" evidence="6">
    <location>
        <begin position="240"/>
        <end position="281"/>
    </location>
</feature>
<dbReference type="GO" id="GO:0005634">
    <property type="term" value="C:nucleus"/>
    <property type="evidence" value="ECO:0007669"/>
    <property type="project" value="UniProtKB-ARBA"/>
</dbReference>
<dbReference type="GO" id="GO:0000978">
    <property type="term" value="F:RNA polymerase II cis-regulatory region sequence-specific DNA binding"/>
    <property type="evidence" value="ECO:0007669"/>
    <property type="project" value="TreeGrafter"/>
</dbReference>
<dbReference type="GO" id="GO:0045944">
    <property type="term" value="P:positive regulation of transcription by RNA polymerase II"/>
    <property type="evidence" value="ECO:0007669"/>
    <property type="project" value="UniProtKB-ARBA"/>
</dbReference>
<dbReference type="InterPro" id="IPR036236">
    <property type="entry name" value="Znf_C2H2_sf"/>
</dbReference>
<sequence>MHCMYGPDTPTPTFSDWVGMPGTPGASDHPWLSTGDASDSIAAFEREIDDVLDLNFDALDPTRFLCQSSMEFDWQPEFHDASPSASTPDSFMDGLSSSADTVNGPLSPTSEMTLVNSPTAAVPPELKPDPTQGPLVGHQFAPFPPPLMDAGFTCQYQPWSTTSPASVRTSMTMGYPNHDHQNGGQHWPEQPLSQYEIDPARAAVNGLMAGVRLSMDSPALASVDHALPPSAEVQQGALVIGGEQNRTKRSRDVTNNNNNSASHKDGAPRKRKRSMQSTKQFPCPECPRGMYTFILISSHFLWTILTNNTFKVFTRSNNLKQHISSYHLGERNYGCMVLGCGRAYSRNFDLKKHLWSEHKIQAPALTRFRKDDTVVKVQKATKSKLKEPVVQGV</sequence>
<keyword evidence="1" id="KW-0479">Metal-binding</keyword>
<dbReference type="SUPFAM" id="SSF57667">
    <property type="entry name" value="beta-beta-alpha zinc fingers"/>
    <property type="match status" value="1"/>
</dbReference>
<dbReference type="GO" id="GO:0008270">
    <property type="term" value="F:zinc ion binding"/>
    <property type="evidence" value="ECO:0007669"/>
    <property type="project" value="UniProtKB-KW"/>
</dbReference>
<evidence type="ECO:0000256" key="2">
    <source>
        <dbReference type="ARBA" id="ARBA00022737"/>
    </source>
</evidence>
<dbReference type="PANTHER" id="PTHR19818">
    <property type="entry name" value="ZINC FINGER PROTEIN ZIC AND GLI"/>
    <property type="match status" value="1"/>
</dbReference>
<proteinExistence type="predicted"/>
<keyword evidence="4" id="KW-0862">Zinc</keyword>
<evidence type="ECO:0000256" key="6">
    <source>
        <dbReference type="SAM" id="MobiDB-lite"/>
    </source>
</evidence>
<dbReference type="PROSITE" id="PS00028">
    <property type="entry name" value="ZINC_FINGER_C2H2_1"/>
    <property type="match status" value="1"/>
</dbReference>
<dbReference type="InterPro" id="IPR013087">
    <property type="entry name" value="Znf_C2H2_type"/>
</dbReference>
<evidence type="ECO:0000256" key="5">
    <source>
        <dbReference type="PROSITE-ProRule" id="PRU00042"/>
    </source>
</evidence>
<evidence type="ECO:0000256" key="4">
    <source>
        <dbReference type="ARBA" id="ARBA00022833"/>
    </source>
</evidence>